<evidence type="ECO:0008006" key="3">
    <source>
        <dbReference type="Google" id="ProtNLM"/>
    </source>
</evidence>
<dbReference type="RefSeq" id="WP_379708188.1">
    <property type="nucleotide sequence ID" value="NZ_JBHTBS010000001.1"/>
</dbReference>
<keyword evidence="2" id="KW-1185">Reference proteome</keyword>
<proteinExistence type="predicted"/>
<accession>A0ABW2L2G3</accession>
<dbReference type="EMBL" id="JBHTBS010000001">
    <property type="protein sequence ID" value="MFC7335755.1"/>
    <property type="molecule type" value="Genomic_DNA"/>
</dbReference>
<evidence type="ECO:0000313" key="2">
    <source>
        <dbReference type="Proteomes" id="UP001596472"/>
    </source>
</evidence>
<evidence type="ECO:0000313" key="1">
    <source>
        <dbReference type="EMBL" id="MFC7335755.1"/>
    </source>
</evidence>
<reference evidence="2" key="1">
    <citation type="journal article" date="2019" name="Int. J. Syst. Evol. Microbiol.">
        <title>The Global Catalogue of Microorganisms (GCM) 10K type strain sequencing project: providing services to taxonomists for standard genome sequencing and annotation.</title>
        <authorList>
            <consortium name="The Broad Institute Genomics Platform"/>
            <consortium name="The Broad Institute Genome Sequencing Center for Infectious Disease"/>
            <person name="Wu L."/>
            <person name="Ma J."/>
        </authorList>
    </citation>
    <scope>NUCLEOTIDE SEQUENCE [LARGE SCALE GENOMIC DNA]</scope>
    <source>
        <strain evidence="2">CGMCC 4.1467</strain>
    </source>
</reference>
<dbReference type="Proteomes" id="UP001596472">
    <property type="component" value="Unassembled WGS sequence"/>
</dbReference>
<comment type="caution">
    <text evidence="1">The sequence shown here is derived from an EMBL/GenBank/DDBJ whole genome shotgun (WGS) entry which is preliminary data.</text>
</comment>
<sequence length="250" mass="28522">MATLQSYDGTLRRRFQHREVESTVEKVYSTTIDKCGDYSKPPELPTWNKRETLRLHREINATADTLRELSPMEDPETISPEGIIRRLFPDPETLLCIGRSNREFKTATLAGFDDLKNHQFIVAAPMIARWGKTQTGKPSQHTKEATGPRAYIVCDFDDPPPEQHPSIIMQLMKFRGAALVLSSGGKSKHAWFPTTPHTDRDRIFWRTCLALGADPALYRNHSQFVRMPNGTRDNGKPQEVVYFNPNNITQ</sequence>
<name>A0ABW2L2G3_9BACT</name>
<gene>
    <name evidence="1" type="ORF">ACFQY0_01095</name>
</gene>
<protein>
    <recommendedName>
        <fullName evidence="3">DNA primase/polymerase bifunctional N-terminal domain-containing protein</fullName>
    </recommendedName>
</protein>
<organism evidence="1 2">
    <name type="scientific">Haloferula chungangensis</name>
    <dbReference type="NCBI Taxonomy" id="1048331"/>
    <lineage>
        <taxon>Bacteria</taxon>
        <taxon>Pseudomonadati</taxon>
        <taxon>Verrucomicrobiota</taxon>
        <taxon>Verrucomicrobiia</taxon>
        <taxon>Verrucomicrobiales</taxon>
        <taxon>Verrucomicrobiaceae</taxon>
        <taxon>Haloferula</taxon>
    </lineage>
</organism>